<dbReference type="InterPro" id="IPR029071">
    <property type="entry name" value="Ubiquitin-like_domsf"/>
</dbReference>
<comment type="subcellular location">
    <subcellularLocation>
        <location evidence="1">Cytoplasm</location>
        <location evidence="1">Cytosol</location>
    </subcellularLocation>
</comment>
<protein>
    <recommendedName>
        <fullName evidence="9">Ubiquitin-like domain-containing protein</fullName>
    </recommendedName>
</protein>
<evidence type="ECO:0000259" key="6">
    <source>
        <dbReference type="PROSITE" id="PS51830"/>
    </source>
</evidence>
<dbReference type="Pfam" id="PF00240">
    <property type="entry name" value="ubiquitin"/>
    <property type="match status" value="1"/>
</dbReference>
<sequence length="330" mass="37560">MFDEDDDDSNIFELTVMMVDGNQIIVDTKPTDTIEDVKINLIDEVNRTSYEPFNLEPSQLKLLHGHIQLEDDSTVAECGLGIESIIVTDSKCMCHFVYLPSDGVFLIFGKGGIWELLTSKNQDAQDKTCIKPRVRRDKGSYECSITGLRWEIKSAITIDYRYCSWNEYAPIIVIKQSEFSGPLFNIVAEDNIVTAVHLPHFICLKDRTLSYTFAIFHVKERSYNVQKPSEVHQSHIALKMPTFSLMGVIVDKHSSLSFHCVAMIYQSQYTDAHILHVYVVPNDVSIIQAVHLQESNSRMIEYPSKIESLYFGRKYSLLSSSDVLITPEVS</sequence>
<feature type="domain" description="Ubiquitin-like" evidence="5">
    <location>
        <begin position="12"/>
        <end position="86"/>
    </location>
</feature>
<evidence type="ECO:0000313" key="7">
    <source>
        <dbReference type="EMBL" id="GCC36779.1"/>
    </source>
</evidence>
<evidence type="ECO:0000256" key="2">
    <source>
        <dbReference type="ARBA" id="ARBA00022490"/>
    </source>
</evidence>
<dbReference type="SMART" id="SM00213">
    <property type="entry name" value="UBQ"/>
    <property type="match status" value="1"/>
</dbReference>
<keyword evidence="8" id="KW-1185">Reference proteome</keyword>
<dbReference type="PANTHER" id="PTHR46985">
    <property type="entry name" value="NACHT, LRR AND PYD DOMAINS-CONTAINING PROTEIN 1"/>
    <property type="match status" value="1"/>
</dbReference>
<dbReference type="Gene3D" id="3.10.20.90">
    <property type="entry name" value="Phosphatidylinositol 3-kinase Catalytic Subunit, Chain A, domain 1"/>
    <property type="match status" value="1"/>
</dbReference>
<dbReference type="InterPro" id="IPR000626">
    <property type="entry name" value="Ubiquitin-like_dom"/>
</dbReference>
<dbReference type="SUPFAM" id="SSF54236">
    <property type="entry name" value="Ubiquitin-like"/>
    <property type="match status" value="1"/>
</dbReference>
<dbReference type="GO" id="GO:0045087">
    <property type="term" value="P:innate immune response"/>
    <property type="evidence" value="ECO:0007669"/>
    <property type="project" value="UniProtKB-KW"/>
</dbReference>
<keyword evidence="3" id="KW-0399">Innate immunity</keyword>
<evidence type="ECO:0000256" key="4">
    <source>
        <dbReference type="ARBA" id="ARBA00022859"/>
    </source>
</evidence>
<dbReference type="OrthoDB" id="9949708at2759"/>
<evidence type="ECO:0000256" key="3">
    <source>
        <dbReference type="ARBA" id="ARBA00022588"/>
    </source>
</evidence>
<dbReference type="PROSITE" id="PS50053">
    <property type="entry name" value="UBIQUITIN_2"/>
    <property type="match status" value="1"/>
</dbReference>
<evidence type="ECO:0000313" key="8">
    <source>
        <dbReference type="Proteomes" id="UP000287033"/>
    </source>
</evidence>
<comment type="caution">
    <text evidence="7">The sequence shown here is derived from an EMBL/GenBank/DDBJ whole genome shotgun (WGS) entry which is preliminary data.</text>
</comment>
<dbReference type="EMBL" id="BEZZ01000882">
    <property type="protein sequence ID" value="GCC36779.1"/>
    <property type="molecule type" value="Genomic_DNA"/>
</dbReference>
<name>A0A401T294_CHIPU</name>
<feature type="domain" description="FIIND" evidence="6">
    <location>
        <begin position="110"/>
        <end position="330"/>
    </location>
</feature>
<proteinExistence type="predicted"/>
<organism evidence="7 8">
    <name type="scientific">Chiloscyllium punctatum</name>
    <name type="common">Brownbanded bambooshark</name>
    <name type="synonym">Hemiscyllium punctatum</name>
    <dbReference type="NCBI Taxonomy" id="137246"/>
    <lineage>
        <taxon>Eukaryota</taxon>
        <taxon>Metazoa</taxon>
        <taxon>Chordata</taxon>
        <taxon>Craniata</taxon>
        <taxon>Vertebrata</taxon>
        <taxon>Chondrichthyes</taxon>
        <taxon>Elasmobranchii</taxon>
        <taxon>Galeomorphii</taxon>
        <taxon>Galeoidea</taxon>
        <taxon>Orectolobiformes</taxon>
        <taxon>Hemiscylliidae</taxon>
        <taxon>Chiloscyllium</taxon>
    </lineage>
</organism>
<dbReference type="Proteomes" id="UP000287033">
    <property type="component" value="Unassembled WGS sequence"/>
</dbReference>
<dbReference type="Pfam" id="PF13553">
    <property type="entry name" value="FIIND"/>
    <property type="match status" value="1"/>
</dbReference>
<dbReference type="PANTHER" id="PTHR46985:SF4">
    <property type="entry name" value="CASPASE RECRUITMENT DOMAIN-CONTAINING PROTEIN 8"/>
    <property type="match status" value="1"/>
</dbReference>
<keyword evidence="4" id="KW-0391">Immunity</keyword>
<dbReference type="Pfam" id="PF23679">
    <property type="entry name" value="UPA-FIIND"/>
    <property type="match status" value="1"/>
</dbReference>
<accession>A0A401T294</accession>
<dbReference type="STRING" id="137246.A0A401T294"/>
<gene>
    <name evidence="7" type="ORF">chiPu_0015277</name>
</gene>
<dbReference type="PROSITE" id="PS51830">
    <property type="entry name" value="FIIND"/>
    <property type="match status" value="1"/>
</dbReference>
<dbReference type="InterPro" id="IPR025307">
    <property type="entry name" value="FIIND_dom"/>
</dbReference>
<dbReference type="CDD" id="cd17039">
    <property type="entry name" value="Ubl_ubiquitin_like"/>
    <property type="match status" value="1"/>
</dbReference>
<dbReference type="AlphaFoldDB" id="A0A401T294"/>
<dbReference type="InterPro" id="IPR051249">
    <property type="entry name" value="NLRP_Inflammasome"/>
</dbReference>
<dbReference type="GO" id="GO:0005829">
    <property type="term" value="C:cytosol"/>
    <property type="evidence" value="ECO:0007669"/>
    <property type="project" value="UniProtKB-SubCell"/>
</dbReference>
<keyword evidence="2" id="KW-0963">Cytoplasm</keyword>
<evidence type="ECO:0008006" key="9">
    <source>
        <dbReference type="Google" id="ProtNLM"/>
    </source>
</evidence>
<evidence type="ECO:0000259" key="5">
    <source>
        <dbReference type="PROSITE" id="PS50053"/>
    </source>
</evidence>
<reference evidence="7 8" key="1">
    <citation type="journal article" date="2018" name="Nat. Ecol. Evol.">
        <title>Shark genomes provide insights into elasmobranch evolution and the origin of vertebrates.</title>
        <authorList>
            <person name="Hara Y"/>
            <person name="Yamaguchi K"/>
            <person name="Onimaru K"/>
            <person name="Kadota M"/>
            <person name="Koyanagi M"/>
            <person name="Keeley SD"/>
            <person name="Tatsumi K"/>
            <person name="Tanaka K"/>
            <person name="Motone F"/>
            <person name="Kageyama Y"/>
            <person name="Nozu R"/>
            <person name="Adachi N"/>
            <person name="Nishimura O"/>
            <person name="Nakagawa R"/>
            <person name="Tanegashima C"/>
            <person name="Kiyatake I"/>
            <person name="Matsumoto R"/>
            <person name="Murakumo K"/>
            <person name="Nishida K"/>
            <person name="Terakita A"/>
            <person name="Kuratani S"/>
            <person name="Sato K"/>
            <person name="Hyodo S Kuraku.S."/>
        </authorList>
    </citation>
    <scope>NUCLEOTIDE SEQUENCE [LARGE SCALE GENOMIC DNA]</scope>
</reference>
<evidence type="ECO:0000256" key="1">
    <source>
        <dbReference type="ARBA" id="ARBA00004514"/>
    </source>
</evidence>